<evidence type="ECO:0000313" key="2">
    <source>
        <dbReference type="Proteomes" id="UP000245133"/>
    </source>
</evidence>
<comment type="caution">
    <text evidence="1">The sequence shown here is derived from an EMBL/GenBank/DDBJ whole genome shotgun (WGS) entry which is preliminary data.</text>
</comment>
<reference evidence="1 2" key="1">
    <citation type="submission" date="2018-02" db="EMBL/GenBank/DDBJ databases">
        <title>Novel Leptospira species isolated from soil and water in Japan.</title>
        <authorList>
            <person name="Nakao R."/>
            <person name="Masuzawa T."/>
        </authorList>
    </citation>
    <scope>NUCLEOTIDE SEQUENCE [LARGE SCALE GENOMIC DNA]</scope>
    <source>
        <strain evidence="1 2">YH101</strain>
    </source>
</reference>
<protein>
    <submittedName>
        <fullName evidence="1">Uncharacterized protein</fullName>
    </submittedName>
</protein>
<sequence length="140" mass="16516">MNAASLYPGFRSDILEESLRGEDYVLFKEIISDLKSEQTLAIHPDFSWRFYYIAKEPNTKIIPLTWQTDVRPLLEDKGNIVSRLLSAGFKYVLVPTLKEWNKDSSEYEYIKEIDQRSKVVKENSIFRIYQLDIKKMEKAE</sequence>
<dbReference type="AlphaFoldDB" id="A0A2P2DW52"/>
<dbReference type="Proteomes" id="UP000245133">
    <property type="component" value="Unassembled WGS sequence"/>
</dbReference>
<dbReference type="EMBL" id="BFBB01000002">
    <property type="protein sequence ID" value="GBF48837.1"/>
    <property type="molecule type" value="Genomic_DNA"/>
</dbReference>
<name>A0A2P2DW52_9LEPT</name>
<accession>A0A2P2DW52</accession>
<keyword evidence="2" id="KW-1185">Reference proteome</keyword>
<gene>
    <name evidence="1" type="ORF">LPTSP4_03370</name>
</gene>
<proteinExistence type="predicted"/>
<evidence type="ECO:0000313" key="1">
    <source>
        <dbReference type="EMBL" id="GBF48837.1"/>
    </source>
</evidence>
<organism evidence="1 2">
    <name type="scientific">Leptospira ryugenii</name>
    <dbReference type="NCBI Taxonomy" id="1917863"/>
    <lineage>
        <taxon>Bacteria</taxon>
        <taxon>Pseudomonadati</taxon>
        <taxon>Spirochaetota</taxon>
        <taxon>Spirochaetia</taxon>
        <taxon>Leptospirales</taxon>
        <taxon>Leptospiraceae</taxon>
        <taxon>Leptospira</taxon>
    </lineage>
</organism>